<proteinExistence type="predicted"/>
<dbReference type="InterPro" id="IPR008822">
    <property type="entry name" value="Endonuclease_RusA-like"/>
</dbReference>
<dbReference type="GO" id="GO:0000287">
    <property type="term" value="F:magnesium ion binding"/>
    <property type="evidence" value="ECO:0007669"/>
    <property type="project" value="InterPro"/>
</dbReference>
<evidence type="ECO:0000313" key="1">
    <source>
        <dbReference type="EMBL" id="TQV76659.1"/>
    </source>
</evidence>
<dbReference type="SUPFAM" id="SSF103084">
    <property type="entry name" value="Holliday junction resolvase RusA"/>
    <property type="match status" value="1"/>
</dbReference>
<dbReference type="OrthoDB" id="73971at2"/>
<keyword evidence="2" id="KW-1185">Reference proteome</keyword>
<reference evidence="1 2" key="1">
    <citation type="submission" date="2019-06" db="EMBL/GenBank/DDBJ databases">
        <title>Draft genome of Aliikangiella marina GYP-15.</title>
        <authorList>
            <person name="Wang G."/>
        </authorList>
    </citation>
    <scope>NUCLEOTIDE SEQUENCE [LARGE SCALE GENOMIC DNA]</scope>
    <source>
        <strain evidence="1 2">GYP-15</strain>
    </source>
</reference>
<organism evidence="1 2">
    <name type="scientific">Aliikangiella marina</name>
    <dbReference type="NCBI Taxonomy" id="1712262"/>
    <lineage>
        <taxon>Bacteria</taxon>
        <taxon>Pseudomonadati</taxon>
        <taxon>Pseudomonadota</taxon>
        <taxon>Gammaproteobacteria</taxon>
        <taxon>Oceanospirillales</taxon>
        <taxon>Pleioneaceae</taxon>
        <taxon>Aliikangiella</taxon>
    </lineage>
</organism>
<dbReference type="AlphaFoldDB" id="A0A545THF0"/>
<name>A0A545THF0_9GAMM</name>
<evidence type="ECO:0000313" key="2">
    <source>
        <dbReference type="Proteomes" id="UP000317839"/>
    </source>
</evidence>
<dbReference type="GO" id="GO:0006310">
    <property type="term" value="P:DNA recombination"/>
    <property type="evidence" value="ECO:0007669"/>
    <property type="project" value="InterPro"/>
</dbReference>
<dbReference type="EMBL" id="VIKR01000001">
    <property type="protein sequence ID" value="TQV76659.1"/>
    <property type="molecule type" value="Genomic_DNA"/>
</dbReference>
<dbReference type="RefSeq" id="WP_142888019.1">
    <property type="nucleotide sequence ID" value="NZ_VIKR01000001.1"/>
</dbReference>
<dbReference type="Gene3D" id="3.30.1330.70">
    <property type="entry name" value="Holliday junction resolvase RusA"/>
    <property type="match status" value="1"/>
</dbReference>
<dbReference type="GO" id="GO:0006281">
    <property type="term" value="P:DNA repair"/>
    <property type="evidence" value="ECO:0007669"/>
    <property type="project" value="InterPro"/>
</dbReference>
<dbReference type="Pfam" id="PF05866">
    <property type="entry name" value="RusA"/>
    <property type="match status" value="1"/>
</dbReference>
<dbReference type="Proteomes" id="UP000317839">
    <property type="component" value="Unassembled WGS sequence"/>
</dbReference>
<accession>A0A545THF0</accession>
<protein>
    <submittedName>
        <fullName evidence="1">RusA family crossover junction endodeoxyribonuclease</fullName>
    </submittedName>
</protein>
<dbReference type="InterPro" id="IPR036614">
    <property type="entry name" value="RusA-like_sf"/>
</dbReference>
<gene>
    <name evidence="1" type="ORF">FLL45_01485</name>
</gene>
<comment type="caution">
    <text evidence="1">The sequence shown here is derived from an EMBL/GenBank/DDBJ whole genome shotgun (WGS) entry which is preliminary data.</text>
</comment>
<sequence length="124" mass="14319">MNKIYHYVLPFPVSVNAIYQVAYKRIILTTKAREYKQKLERAIENIQVENLGKARLSIQYVLFAPDNRDYDVANYEKLLTDCLQGVVFDNDSQIDDNRQTRGQVDPANPRVEVFVQPLGKACPK</sequence>